<evidence type="ECO:0000259" key="2">
    <source>
        <dbReference type="Pfam" id="PF14616"/>
    </source>
</evidence>
<dbReference type="Pfam" id="PF14616">
    <property type="entry name" value="Rua1_C"/>
    <property type="match status" value="1"/>
</dbReference>
<sequence length="111" mass="12598">MEIDVSSNQDELRFGSLDRAPPPDNGPEVTKQPPRFDGDMYTPRWVRGVGKSKEGLCPHCEPARWLKTKISAYWYHLNYQHGVSSITGRPFAQPTAERVNKKTGMKEALCH</sequence>
<dbReference type="HOGENOM" id="CLU_2164491_0_0_1"/>
<keyword evidence="5" id="KW-1185">Reference proteome</keyword>
<reference evidence="4 5" key="3">
    <citation type="journal article" date="2018" name="New Phytol.">
        <title>High intraspecific genome diversity in the model arbuscular mycorrhizal symbiont Rhizophagus irregularis.</title>
        <authorList>
            <person name="Chen E.C.H."/>
            <person name="Morin E."/>
            <person name="Beaudet D."/>
            <person name="Noel J."/>
            <person name="Yildirir G."/>
            <person name="Ndikumana S."/>
            <person name="Charron P."/>
            <person name="St-Onge C."/>
            <person name="Giorgi J."/>
            <person name="Kruger M."/>
            <person name="Marton T."/>
            <person name="Ropars J."/>
            <person name="Grigoriev I.V."/>
            <person name="Hainaut M."/>
            <person name="Henrissat B."/>
            <person name="Roux C."/>
            <person name="Martin F."/>
            <person name="Corradi N."/>
        </authorList>
    </citation>
    <scope>NUCLEOTIDE SEQUENCE [LARGE SCALE GENOMIC DNA]</scope>
    <source>
        <strain evidence="5">DAOM 181602 / DAOM 197198 / MUCL 43194</strain>
        <strain evidence="4">DAOM 197198</strain>
    </source>
</reference>
<dbReference type="eggNOG" id="ENOG502S1PM">
    <property type="taxonomic scope" value="Eukaryota"/>
</dbReference>
<feature type="domain" description="Transcription regulator Rua1 C-terminal" evidence="2">
    <location>
        <begin position="39"/>
        <end position="107"/>
    </location>
</feature>
<organism evidence="3">
    <name type="scientific">Rhizophagus irregularis (strain DAOM 181602 / DAOM 197198 / MUCL 43194)</name>
    <name type="common">Arbuscular mycorrhizal fungus</name>
    <name type="synonym">Glomus intraradices</name>
    <dbReference type="NCBI Taxonomy" id="747089"/>
    <lineage>
        <taxon>Eukaryota</taxon>
        <taxon>Fungi</taxon>
        <taxon>Fungi incertae sedis</taxon>
        <taxon>Mucoromycota</taxon>
        <taxon>Glomeromycotina</taxon>
        <taxon>Glomeromycetes</taxon>
        <taxon>Glomerales</taxon>
        <taxon>Glomeraceae</taxon>
        <taxon>Rhizophagus</taxon>
    </lineage>
</organism>
<protein>
    <recommendedName>
        <fullName evidence="2">Transcription regulator Rua1 C-terminal domain-containing protein</fullName>
    </recommendedName>
</protein>
<evidence type="ECO:0000313" key="3">
    <source>
        <dbReference type="EMBL" id="ESA13473.1"/>
    </source>
</evidence>
<dbReference type="PANTHER" id="PTHR28125:SF2">
    <property type="entry name" value="MEIOTIC EXPRESSION UP-REGULATED PROTEIN 26"/>
    <property type="match status" value="1"/>
</dbReference>
<evidence type="ECO:0000256" key="1">
    <source>
        <dbReference type="SAM" id="MobiDB-lite"/>
    </source>
</evidence>
<dbReference type="EMBL" id="KI283867">
    <property type="protein sequence ID" value="ESA13473.1"/>
    <property type="molecule type" value="Genomic_DNA"/>
</dbReference>
<dbReference type="InterPro" id="IPR028012">
    <property type="entry name" value="Rua1_C"/>
</dbReference>
<dbReference type="PANTHER" id="PTHR28125">
    <property type="entry name" value="MEIOTIC EXPRESSION UP-REGULATED PROTEIN 26"/>
    <property type="match status" value="1"/>
</dbReference>
<evidence type="ECO:0000313" key="4">
    <source>
        <dbReference type="EMBL" id="POG72014.1"/>
    </source>
</evidence>
<evidence type="ECO:0000313" key="5">
    <source>
        <dbReference type="Proteomes" id="UP000018888"/>
    </source>
</evidence>
<name>U9U4G9_RHIID</name>
<proteinExistence type="predicted"/>
<reference evidence="3" key="2">
    <citation type="submission" date="2013-07" db="EMBL/GenBank/DDBJ databases">
        <title>The genome of an arbuscular mycorrhizal fungus provides insights into the evolution of the oldest plant symbiosis.</title>
        <authorList>
            <consortium name="DOE Joint Genome Institute"/>
            <person name="Tisserant E."/>
            <person name="Malbreil M."/>
            <person name="Kuo A."/>
            <person name="Kohler A."/>
            <person name="Symeonidi A."/>
            <person name="Balestrini R."/>
            <person name="Charron P."/>
            <person name="Duensing N."/>
            <person name="Frei-dit-Frey N."/>
            <person name="Gianinazzi-Pearson V."/>
            <person name="Gilbert B."/>
            <person name="Handa Y."/>
            <person name="Hijri M."/>
            <person name="Kaul R."/>
            <person name="Kawaguchi M."/>
            <person name="Krajinski F."/>
            <person name="Lammers P."/>
            <person name="Lapierre D."/>
            <person name="Masclaux F.G."/>
            <person name="Murat C."/>
            <person name="Morin E."/>
            <person name="Ndikumana S."/>
            <person name="Pagni M."/>
            <person name="Petitpierre D."/>
            <person name="Requena N."/>
            <person name="Rosikiewicz P."/>
            <person name="Riley R."/>
            <person name="Saito K."/>
            <person name="San Clemente H."/>
            <person name="Shapiro H."/>
            <person name="van Tuinen D."/>
            <person name="Becard G."/>
            <person name="Bonfante P."/>
            <person name="Paszkowski U."/>
            <person name="Shachar-Hill Y."/>
            <person name="Young J.P."/>
            <person name="Sanders I.R."/>
            <person name="Henrissat B."/>
            <person name="Rensing S.A."/>
            <person name="Grigoriev I.V."/>
            <person name="Corradi N."/>
            <person name="Roux C."/>
            <person name="Martin F."/>
        </authorList>
    </citation>
    <scope>NUCLEOTIDE SEQUENCE</scope>
    <source>
        <strain evidence="3">DAOM 197198</strain>
    </source>
</reference>
<accession>U9U4G9</accession>
<dbReference type="Proteomes" id="UP000018888">
    <property type="component" value="Unassembled WGS sequence"/>
</dbReference>
<reference evidence="4 5" key="1">
    <citation type="journal article" date="2013" name="Proc. Natl. Acad. Sci. U.S.A.">
        <title>Genome of an arbuscular mycorrhizal fungus provides insight into the oldest plant symbiosis.</title>
        <authorList>
            <person name="Tisserant E."/>
            <person name="Malbreil M."/>
            <person name="Kuo A."/>
            <person name="Kohler A."/>
            <person name="Symeonidi A."/>
            <person name="Balestrini R."/>
            <person name="Charron P."/>
            <person name="Duensing N."/>
            <person name="Frei Dit Frey N."/>
            <person name="Gianinazzi-Pearson V."/>
            <person name="Gilbert L.B."/>
            <person name="Handa Y."/>
            <person name="Herr J.R."/>
            <person name="Hijri M."/>
            <person name="Koul R."/>
            <person name="Kawaguchi M."/>
            <person name="Krajinski F."/>
            <person name="Lammers P.J."/>
            <person name="Masclaux F.G."/>
            <person name="Murat C."/>
            <person name="Morin E."/>
            <person name="Ndikumana S."/>
            <person name="Pagni M."/>
            <person name="Petitpierre D."/>
            <person name="Requena N."/>
            <person name="Rosikiewicz P."/>
            <person name="Riley R."/>
            <person name="Saito K."/>
            <person name="San Clemente H."/>
            <person name="Shapiro H."/>
            <person name="van Tuinen D."/>
            <person name="Becard G."/>
            <person name="Bonfante P."/>
            <person name="Paszkowski U."/>
            <person name="Shachar-Hill Y.Y."/>
            <person name="Tuskan G.A."/>
            <person name="Young P.W."/>
            <person name="Sanders I.R."/>
            <person name="Henrissat B."/>
            <person name="Rensing S.A."/>
            <person name="Grigoriev I.V."/>
            <person name="Corradi N."/>
            <person name="Roux C."/>
            <person name="Martin F."/>
        </authorList>
    </citation>
    <scope>NUCLEOTIDE SEQUENCE [LARGE SCALE GENOMIC DNA]</scope>
    <source>
        <strain evidence="5">DAOM 181602 / DAOM 197198 / MUCL 43194</strain>
        <strain evidence="4">DAOM 197198</strain>
    </source>
</reference>
<feature type="non-terminal residue" evidence="3">
    <location>
        <position position="111"/>
    </location>
</feature>
<feature type="region of interest" description="Disordered" evidence="1">
    <location>
        <begin position="1"/>
        <end position="42"/>
    </location>
</feature>
<gene>
    <name evidence="4" type="ORF">GLOIN_2v1599300</name>
    <name evidence="3" type="ORF">GLOINDRAFT_346919</name>
</gene>
<dbReference type="AlphaFoldDB" id="U9U4G9"/>
<dbReference type="VEuPathDB" id="FungiDB:RhiirFUN_015842"/>
<dbReference type="EMBL" id="AUPC02000100">
    <property type="protein sequence ID" value="POG72014.1"/>
    <property type="molecule type" value="Genomic_DNA"/>
</dbReference>